<dbReference type="Gene3D" id="2.60.120.380">
    <property type="match status" value="2"/>
</dbReference>
<reference evidence="10" key="1">
    <citation type="journal article" date="2020" name="mSystems">
        <title>Genome- and Community-Level Interaction Insights into Carbon Utilization and Element Cycling Functions of Hydrothermarchaeota in Hydrothermal Sediment.</title>
        <authorList>
            <person name="Zhou Z."/>
            <person name="Liu Y."/>
            <person name="Xu W."/>
            <person name="Pan J."/>
            <person name="Luo Z.H."/>
            <person name="Li M."/>
        </authorList>
    </citation>
    <scope>NUCLEOTIDE SEQUENCE [LARGE SCALE GENOMIC DNA]</scope>
    <source>
        <strain evidence="10">HyVt-570</strain>
    </source>
</reference>
<dbReference type="GO" id="GO:0004252">
    <property type="term" value="F:serine-type endopeptidase activity"/>
    <property type="evidence" value="ECO:0007669"/>
    <property type="project" value="UniProtKB-UniRule"/>
</dbReference>
<protein>
    <submittedName>
        <fullName evidence="10">Peptidase S8</fullName>
    </submittedName>
</protein>
<comment type="caution">
    <text evidence="10">The sequence shown here is derived from an EMBL/GenBank/DDBJ whole genome shotgun (WGS) entry which is preliminary data.</text>
</comment>
<dbReference type="InterPro" id="IPR023828">
    <property type="entry name" value="Peptidase_S8_Ser-AS"/>
</dbReference>
<feature type="domain" description="Peptidase S8/S53" evidence="7">
    <location>
        <begin position="156"/>
        <end position="450"/>
    </location>
</feature>
<proteinExistence type="inferred from homology"/>
<dbReference type="Pfam" id="PF22148">
    <property type="entry name" value="Fervidolysin_NPro-like"/>
    <property type="match status" value="1"/>
</dbReference>
<dbReference type="InterPro" id="IPR036852">
    <property type="entry name" value="Peptidase_S8/S53_dom_sf"/>
</dbReference>
<dbReference type="InterPro" id="IPR054399">
    <property type="entry name" value="Fervidolysin-like_N_prodom"/>
</dbReference>
<dbReference type="Gene3D" id="3.30.70.80">
    <property type="entry name" value="Peptidase S8 propeptide/proteinase inhibitor I9"/>
    <property type="match status" value="1"/>
</dbReference>
<dbReference type="PROSITE" id="PS00137">
    <property type="entry name" value="SUBTILASE_HIS"/>
    <property type="match status" value="1"/>
</dbReference>
<dbReference type="PROSITE" id="PS51257">
    <property type="entry name" value="PROKAR_LIPOPROTEIN"/>
    <property type="match status" value="1"/>
</dbReference>
<evidence type="ECO:0000259" key="7">
    <source>
        <dbReference type="Pfam" id="PF00082"/>
    </source>
</evidence>
<dbReference type="InterPro" id="IPR015500">
    <property type="entry name" value="Peptidase_S8_subtilisin-rel"/>
</dbReference>
<feature type="chain" id="PRO_5027916209" evidence="6">
    <location>
        <begin position="28"/>
        <end position="839"/>
    </location>
</feature>
<feature type="domain" description="Peptidase C-terminal archaeal/bacterial" evidence="8">
    <location>
        <begin position="614"/>
        <end position="684"/>
    </location>
</feature>
<keyword evidence="2 5" id="KW-0645">Protease</keyword>
<dbReference type="PANTHER" id="PTHR42884:SF14">
    <property type="entry name" value="NEUROENDOCRINE CONVERTASE 1"/>
    <property type="match status" value="1"/>
</dbReference>
<evidence type="ECO:0000256" key="4">
    <source>
        <dbReference type="ARBA" id="ARBA00022825"/>
    </source>
</evidence>
<dbReference type="GO" id="GO:0016020">
    <property type="term" value="C:membrane"/>
    <property type="evidence" value="ECO:0007669"/>
    <property type="project" value="TreeGrafter"/>
</dbReference>
<dbReference type="PRINTS" id="PR00723">
    <property type="entry name" value="SUBTILISIN"/>
</dbReference>
<evidence type="ECO:0000256" key="1">
    <source>
        <dbReference type="ARBA" id="ARBA00011073"/>
    </source>
</evidence>
<dbReference type="SUPFAM" id="SSF52743">
    <property type="entry name" value="Subtilisin-like"/>
    <property type="match status" value="1"/>
</dbReference>
<keyword evidence="4 5" id="KW-0720">Serine protease</keyword>
<comment type="similarity">
    <text evidence="1 5">Belongs to the peptidase S8 family.</text>
</comment>
<evidence type="ECO:0000259" key="9">
    <source>
        <dbReference type="Pfam" id="PF22148"/>
    </source>
</evidence>
<feature type="active site" description="Charge relay system" evidence="5">
    <location>
        <position position="204"/>
    </location>
</feature>
<dbReference type="PROSITE" id="PS51892">
    <property type="entry name" value="SUBTILASE"/>
    <property type="match status" value="1"/>
</dbReference>
<dbReference type="AlphaFoldDB" id="A0A7C4VCE7"/>
<accession>A0A7C4VCE7</accession>
<dbReference type="InterPro" id="IPR022398">
    <property type="entry name" value="Peptidase_S8_His-AS"/>
</dbReference>
<evidence type="ECO:0000313" key="10">
    <source>
        <dbReference type="EMBL" id="HGY08903.1"/>
    </source>
</evidence>
<dbReference type="Proteomes" id="UP000885759">
    <property type="component" value="Unassembled WGS sequence"/>
</dbReference>
<dbReference type="Pfam" id="PF00082">
    <property type="entry name" value="Peptidase_S8"/>
    <property type="match status" value="1"/>
</dbReference>
<gene>
    <name evidence="10" type="ORF">ENK37_02455</name>
</gene>
<dbReference type="InterPro" id="IPR000209">
    <property type="entry name" value="Peptidase_S8/S53_dom"/>
</dbReference>
<evidence type="ECO:0000256" key="3">
    <source>
        <dbReference type="ARBA" id="ARBA00022801"/>
    </source>
</evidence>
<sequence length="839" mass="86191">MRKLVVLFGLIGLLAACSTGVRAPAPANPHGDGPRVDAGGNYIEGQVIVGYAAGASADSLAAWLGGQVLQDWTPVRIAVIALPERLTVEKAVGLLARRPGVRYAEPNRVYPKVEPVPAVNPTGVDAMGLYSDPDFYKQWMHRQMNTEAAWAEGITGAGVRIGIHDDFVDHRHPDLAGNIAYPGFYGTTAELICPDTPHNGLGTHGSSVAGTAAGVANRIGGRGIAYEASIVPIAIDHPTQGFLTSVGIINGALFAAVGPEALGIPVPEGCGGYTPPDGRPYVDIVNMSWGGGVYSQATKDVMDFMLAYGVVLVTSAGNTPTTGFAEPAWFPGLITVAATQANGHRTDFSNRGVHLDVAAPGQNIWVPTTRHCILIDPTGASCTGDEADYTYIGGTSFSSPATAGAAALVLQAAGGAGTLDARQVRAILSETANDANADEYPGFDQDLGWGIVDAGAAVAKALAIRAGDEDAPAPAANLDIYVTDANTGTPLPLTGAALQPVDADDQPLTDRPILLSQTTGSGVFSDAGWASFYQIDPGRYAVFVSGPHWKKTGIVPGLAAGVITVPSGNWQLPIELDVQLPTDPYEPNDDTGSATPVSVGTTYKGILYADGGGDVDYYALPVTSGTSYYVNSETLSGSADLVLTVLDSDGSTVIAQNDNNQDFSKDALVTFTAAADATYYLKVEDGGNGNSPFNAYALDIATGPVAESEPNGAASVSGTAITGVDLTDAQSVALGSVVSASLDPSGDDDIFAVTLTAGATLVVDAETASNGVPDTMVAVYDAGGTQLAFNDDFTGRESRLEFEPGADGTYYVLVTAWDGDGPGGTTGDYTLSLTALDTP</sequence>
<evidence type="ECO:0000259" key="8">
    <source>
        <dbReference type="Pfam" id="PF04151"/>
    </source>
</evidence>
<feature type="domain" description="Fervidolysin-like N-terminal prodomain" evidence="9">
    <location>
        <begin position="37"/>
        <end position="107"/>
    </location>
</feature>
<dbReference type="GO" id="GO:0016485">
    <property type="term" value="P:protein processing"/>
    <property type="evidence" value="ECO:0007669"/>
    <property type="project" value="TreeGrafter"/>
</dbReference>
<dbReference type="InterPro" id="IPR037045">
    <property type="entry name" value="S8pro/Inhibitor_I9_sf"/>
</dbReference>
<dbReference type="Pfam" id="PF04151">
    <property type="entry name" value="PPC"/>
    <property type="match status" value="1"/>
</dbReference>
<dbReference type="EMBL" id="DRPZ01000069">
    <property type="protein sequence ID" value="HGY08903.1"/>
    <property type="molecule type" value="Genomic_DNA"/>
</dbReference>
<evidence type="ECO:0000256" key="2">
    <source>
        <dbReference type="ARBA" id="ARBA00022670"/>
    </source>
</evidence>
<feature type="signal peptide" evidence="6">
    <location>
        <begin position="1"/>
        <end position="27"/>
    </location>
</feature>
<feature type="active site" description="Charge relay system" evidence="5">
    <location>
        <position position="396"/>
    </location>
</feature>
<dbReference type="PANTHER" id="PTHR42884">
    <property type="entry name" value="PROPROTEIN CONVERTASE SUBTILISIN/KEXIN-RELATED"/>
    <property type="match status" value="1"/>
</dbReference>
<keyword evidence="6" id="KW-0732">Signal</keyword>
<feature type="active site" description="Charge relay system" evidence="5">
    <location>
        <position position="165"/>
    </location>
</feature>
<organism evidence="10">
    <name type="scientific">Oceanithermus profundus</name>
    <dbReference type="NCBI Taxonomy" id="187137"/>
    <lineage>
        <taxon>Bacteria</taxon>
        <taxon>Thermotogati</taxon>
        <taxon>Deinococcota</taxon>
        <taxon>Deinococci</taxon>
        <taxon>Thermales</taxon>
        <taxon>Thermaceae</taxon>
        <taxon>Oceanithermus</taxon>
    </lineage>
</organism>
<name>A0A7C4VCE7_9DEIN</name>
<dbReference type="Gene3D" id="3.40.50.200">
    <property type="entry name" value="Peptidase S8/S53 domain"/>
    <property type="match status" value="1"/>
</dbReference>
<evidence type="ECO:0000256" key="6">
    <source>
        <dbReference type="SAM" id="SignalP"/>
    </source>
</evidence>
<dbReference type="InterPro" id="IPR007280">
    <property type="entry name" value="Peptidase_C_arc/bac"/>
</dbReference>
<dbReference type="PROSITE" id="PS00138">
    <property type="entry name" value="SUBTILASE_SER"/>
    <property type="match status" value="1"/>
</dbReference>
<keyword evidence="3 5" id="KW-0378">Hydrolase</keyword>
<evidence type="ECO:0000256" key="5">
    <source>
        <dbReference type="PROSITE-ProRule" id="PRU01240"/>
    </source>
</evidence>